<evidence type="ECO:0000259" key="3">
    <source>
        <dbReference type="Pfam" id="PF00892"/>
    </source>
</evidence>
<feature type="transmembrane region" description="Helical" evidence="2">
    <location>
        <begin position="406"/>
        <end position="426"/>
    </location>
</feature>
<feature type="compositionally biased region" description="Polar residues" evidence="1">
    <location>
        <begin position="577"/>
        <end position="596"/>
    </location>
</feature>
<feature type="transmembrane region" description="Helical" evidence="2">
    <location>
        <begin position="199"/>
        <end position="216"/>
    </location>
</feature>
<dbReference type="Proteomes" id="UP000193920">
    <property type="component" value="Unassembled WGS sequence"/>
</dbReference>
<dbReference type="InterPro" id="IPR037185">
    <property type="entry name" value="EmrE-like"/>
</dbReference>
<dbReference type="PANTHER" id="PTHR19346">
    <property type="entry name" value="SUGAR PHOSPHATE TRANSPORTER DOMAIN-CONTAINING PROTEIN"/>
    <property type="match status" value="1"/>
</dbReference>
<feature type="transmembrane region" description="Helical" evidence="2">
    <location>
        <begin position="284"/>
        <end position="304"/>
    </location>
</feature>
<sequence length="596" mass="68890">MASNTLFNLHPNELRYSAICLVVCIICWNFQMELIRNLEINLKYNKPFLIVWINTSLLLFSIPLYSRHNKTNIKETLKLESPNEKQKYHQYASNILKKSKILSQFQIQLKPIFSKLIDISFTVNKKVEVLLYKLLGTKRALPSFPFIFVMSLLQFIPYYLWYFAINHSNVSDMMVISNSSSIFTYILTIIILKEQISLTKLLGIALSFTGVIYMSLWNSEEIVEEIIQDEIDLNKYNDTLLGDLSYSNLYDLYENSTLHRRDNDLSNLHEEFRDDIDILYKQRIIANILAVIGSILFGLSDVIFTKYVQIYKPRAHISRGRGNTQIIFDRFSIRERKLQILMMVSALIGLVSLFMFWPGIPILSKLGIEPFEIPSFSVGLELIFISILGFIYNYCYNFGSTLSGTVTFTCGLMVSLPITILSDYFINKNPIRQSDIISSLLIIVGEFIMIGSNRGDIISNLKLVTSYLIIGLRKAYKILIYPLPCKDQLDIDAENGIFCCCKIYVRKYYFKNKINSLTRSRSNHLIDVSKMKIGNMIPNSSRFKTNFFKLNSSFYEVLNMEEIHRTPVTDNDDDYNHNGSNSHLNKSNSTITINIE</sequence>
<dbReference type="EMBL" id="MCOG01000144">
    <property type="protein sequence ID" value="ORY37121.1"/>
    <property type="molecule type" value="Genomic_DNA"/>
</dbReference>
<dbReference type="OrthoDB" id="10062838at2759"/>
<comment type="caution">
    <text evidence="4">The sequence shown here is derived from an EMBL/GenBank/DDBJ whole genome shotgun (WGS) entry which is preliminary data.</text>
</comment>
<keyword evidence="2" id="KW-1133">Transmembrane helix</keyword>
<name>A0A1Y2BQV3_9FUNG</name>
<feature type="transmembrane region" description="Helical" evidence="2">
    <location>
        <begin position="375"/>
        <end position="394"/>
    </location>
</feature>
<evidence type="ECO:0000313" key="5">
    <source>
        <dbReference type="Proteomes" id="UP000193920"/>
    </source>
</evidence>
<feature type="transmembrane region" description="Helical" evidence="2">
    <location>
        <begin position="140"/>
        <end position="161"/>
    </location>
</feature>
<organism evidence="4 5">
    <name type="scientific">Neocallimastix californiae</name>
    <dbReference type="NCBI Taxonomy" id="1754190"/>
    <lineage>
        <taxon>Eukaryota</taxon>
        <taxon>Fungi</taxon>
        <taxon>Fungi incertae sedis</taxon>
        <taxon>Chytridiomycota</taxon>
        <taxon>Chytridiomycota incertae sedis</taxon>
        <taxon>Neocallimastigomycetes</taxon>
        <taxon>Neocallimastigales</taxon>
        <taxon>Neocallimastigaceae</taxon>
        <taxon>Neocallimastix</taxon>
    </lineage>
</organism>
<gene>
    <name evidence="4" type="ORF">LY90DRAFT_672882</name>
</gene>
<dbReference type="Gene3D" id="1.10.3730.20">
    <property type="match status" value="1"/>
</dbReference>
<dbReference type="InterPro" id="IPR026505">
    <property type="entry name" value="Solute_c_fam_35_mem_F3/F4"/>
</dbReference>
<evidence type="ECO:0000256" key="1">
    <source>
        <dbReference type="SAM" id="MobiDB-lite"/>
    </source>
</evidence>
<feature type="transmembrane region" description="Helical" evidence="2">
    <location>
        <begin position="16"/>
        <end position="35"/>
    </location>
</feature>
<dbReference type="SUPFAM" id="SSF103481">
    <property type="entry name" value="Multidrug resistance efflux transporter EmrE"/>
    <property type="match status" value="1"/>
</dbReference>
<accession>A0A1Y2BQV3</accession>
<dbReference type="PANTHER" id="PTHR19346:SF4">
    <property type="entry name" value="SUGAR PHOSPHATE TRANSPORTER DOMAIN-CONTAINING PROTEIN"/>
    <property type="match status" value="1"/>
</dbReference>
<dbReference type="Pfam" id="PF00892">
    <property type="entry name" value="EamA"/>
    <property type="match status" value="1"/>
</dbReference>
<feature type="transmembrane region" description="Helical" evidence="2">
    <location>
        <begin position="173"/>
        <end position="192"/>
    </location>
</feature>
<feature type="transmembrane region" description="Helical" evidence="2">
    <location>
        <begin position="47"/>
        <end position="65"/>
    </location>
</feature>
<proteinExistence type="predicted"/>
<evidence type="ECO:0000313" key="4">
    <source>
        <dbReference type="EMBL" id="ORY37121.1"/>
    </source>
</evidence>
<reference evidence="4 5" key="1">
    <citation type="submission" date="2016-08" db="EMBL/GenBank/DDBJ databases">
        <title>A Parts List for Fungal Cellulosomes Revealed by Comparative Genomics.</title>
        <authorList>
            <consortium name="DOE Joint Genome Institute"/>
            <person name="Haitjema C.H."/>
            <person name="Gilmore S.P."/>
            <person name="Henske J.K."/>
            <person name="Solomon K.V."/>
            <person name="De Groot R."/>
            <person name="Kuo A."/>
            <person name="Mondo S.J."/>
            <person name="Salamov A.A."/>
            <person name="Labutti K."/>
            <person name="Zhao Z."/>
            <person name="Chiniquy J."/>
            <person name="Barry K."/>
            <person name="Brewer H.M."/>
            <person name="Purvine S.O."/>
            <person name="Wright A.T."/>
            <person name="Boxma B."/>
            <person name="Van Alen T."/>
            <person name="Hackstein J.H."/>
            <person name="Baker S.E."/>
            <person name="Grigoriev I.V."/>
            <person name="O'Malley M.A."/>
        </authorList>
    </citation>
    <scope>NUCLEOTIDE SEQUENCE [LARGE SCALE GENOMIC DNA]</scope>
    <source>
        <strain evidence="4 5">G1</strain>
    </source>
</reference>
<dbReference type="STRING" id="1754190.A0A1Y2BQV3"/>
<keyword evidence="2" id="KW-0812">Transmembrane</keyword>
<feature type="transmembrane region" description="Helical" evidence="2">
    <location>
        <begin position="340"/>
        <end position="363"/>
    </location>
</feature>
<feature type="domain" description="EamA" evidence="3">
    <location>
        <begin position="142"/>
        <end position="215"/>
    </location>
</feature>
<dbReference type="AlphaFoldDB" id="A0A1Y2BQV3"/>
<protein>
    <recommendedName>
        <fullName evidence="3">EamA domain-containing protein</fullName>
    </recommendedName>
</protein>
<keyword evidence="2" id="KW-0472">Membrane</keyword>
<dbReference type="InterPro" id="IPR000620">
    <property type="entry name" value="EamA_dom"/>
</dbReference>
<dbReference type="GO" id="GO:0016020">
    <property type="term" value="C:membrane"/>
    <property type="evidence" value="ECO:0007669"/>
    <property type="project" value="InterPro"/>
</dbReference>
<evidence type="ECO:0000256" key="2">
    <source>
        <dbReference type="SAM" id="Phobius"/>
    </source>
</evidence>
<keyword evidence="5" id="KW-1185">Reference proteome</keyword>
<feature type="region of interest" description="Disordered" evidence="1">
    <location>
        <begin position="569"/>
        <end position="596"/>
    </location>
</feature>